<keyword evidence="1" id="KW-0472">Membrane</keyword>
<dbReference type="AlphaFoldDB" id="A0A1C7IB47"/>
<organism evidence="2 3">
    <name type="scientific">Blautia pseudococcoides</name>
    <dbReference type="NCBI Taxonomy" id="1796616"/>
    <lineage>
        <taxon>Bacteria</taxon>
        <taxon>Bacillati</taxon>
        <taxon>Bacillota</taxon>
        <taxon>Clostridia</taxon>
        <taxon>Lachnospirales</taxon>
        <taxon>Lachnospiraceae</taxon>
        <taxon>Blautia</taxon>
    </lineage>
</organism>
<evidence type="ECO:0000313" key="3">
    <source>
        <dbReference type="Proteomes" id="UP000092574"/>
    </source>
</evidence>
<feature type="transmembrane region" description="Helical" evidence="1">
    <location>
        <begin position="48"/>
        <end position="66"/>
    </location>
</feature>
<dbReference type="STRING" id="1796616.A4V09_09865"/>
<reference evidence="2" key="1">
    <citation type="submission" date="2017-04" db="EMBL/GenBank/DDBJ databases">
        <title>Complete Genome Sequences of Twelve Strains of a Stable Defined Moderately Diverse Mouse Microbiota 2 (sDMDMm2).</title>
        <authorList>
            <person name="Uchimura Y."/>
            <person name="Wyss M."/>
            <person name="Brugiroux S."/>
            <person name="Limenitakis J.P."/>
            <person name="Stecher B."/>
            <person name="McCoy K.D."/>
            <person name="Macpherson A.J."/>
        </authorList>
    </citation>
    <scope>NUCLEOTIDE SEQUENCE</scope>
    <source>
        <strain evidence="2">YL58</strain>
    </source>
</reference>
<dbReference type="InterPro" id="IPR023804">
    <property type="entry name" value="DUF3792_TM"/>
</dbReference>
<accession>A0A1C7IB47</accession>
<feature type="transmembrane region" description="Helical" evidence="1">
    <location>
        <begin position="12"/>
        <end position="36"/>
    </location>
</feature>
<feature type="transmembrane region" description="Helical" evidence="1">
    <location>
        <begin position="73"/>
        <end position="94"/>
    </location>
</feature>
<keyword evidence="1" id="KW-1133">Transmembrane helix</keyword>
<dbReference type="OrthoDB" id="1779887at2"/>
<keyword evidence="1" id="KW-0812">Transmembrane</keyword>
<evidence type="ECO:0000313" key="2">
    <source>
        <dbReference type="EMBL" id="ANU76043.1"/>
    </source>
</evidence>
<dbReference type="EMBL" id="CP015405">
    <property type="protein sequence ID" value="ANU76043.1"/>
    <property type="molecule type" value="Genomic_DNA"/>
</dbReference>
<dbReference type="NCBIfam" id="TIGR04086">
    <property type="entry name" value="TIGR04086_membr"/>
    <property type="match status" value="1"/>
</dbReference>
<dbReference type="Proteomes" id="UP000092574">
    <property type="component" value="Chromosome"/>
</dbReference>
<feature type="transmembrane region" description="Helical" evidence="1">
    <location>
        <begin position="106"/>
        <end position="123"/>
    </location>
</feature>
<gene>
    <name evidence="2" type="ORF">A4V09_09865</name>
</gene>
<dbReference type="KEGG" id="byl:A4V09_09865"/>
<protein>
    <submittedName>
        <fullName evidence="2">Uncharacterized protein</fullName>
    </submittedName>
</protein>
<keyword evidence="3" id="KW-1185">Reference proteome</keyword>
<dbReference type="RefSeq" id="WP_065542219.1">
    <property type="nucleotide sequence ID" value="NZ_CP015405.2"/>
</dbReference>
<evidence type="ECO:0000256" key="1">
    <source>
        <dbReference type="SAM" id="Phobius"/>
    </source>
</evidence>
<name>A0A1C7IB47_9FIRM</name>
<proteinExistence type="predicted"/>
<dbReference type="Pfam" id="PF12670">
    <property type="entry name" value="DUF3792"/>
    <property type="match status" value="1"/>
</dbReference>
<sequence length="124" mass="13449">MEQTVAKQSKPLLMMKALLAAYLATGIMLLLLALLLYKTGLGENQVNLGILIIYIVSCFLGGFYLGKKVGNQRYLWGMALGIGYAVLLTAVTFLTEHQISADFKEMAVTYFLCFLGGALGGMLS</sequence>